<comment type="caution">
    <text evidence="1">The sequence shown here is derived from an EMBL/GenBank/DDBJ whole genome shotgun (WGS) entry which is preliminary data.</text>
</comment>
<reference evidence="1" key="1">
    <citation type="submission" date="2019-08" db="EMBL/GenBank/DDBJ databases">
        <authorList>
            <person name="Kucharzyk K."/>
            <person name="Murdoch R.W."/>
            <person name="Higgins S."/>
            <person name="Loffler F."/>
        </authorList>
    </citation>
    <scope>NUCLEOTIDE SEQUENCE</scope>
</reference>
<protein>
    <recommendedName>
        <fullName evidence="2">Bacterial repeat domain-containing protein</fullName>
    </recommendedName>
</protein>
<dbReference type="AlphaFoldDB" id="A0A645DHP1"/>
<sequence length="292" mass="33357">MKNYLIFVFGNNCIGMRLHNCIALIFIFLMSSKIIFAQGPYTPPYSFSFDDISIFKSDYTIVNGNNDLEIWTRNSEGSNWAVRYKWNVTEAADDWIFTPAITFSNKNYLIRFKYKTGTSFDEKFKLCLTNAITGNNSTIIKTIADFNPTQRINSFIQQSYVLQSGSVPTGNYYLGFHCYSDPRSYYLYIDDIEIRETNRYTIVASTGKNGTITPVGNIHTWGGLEQTFTITPNSGYTINTVKINNDITNVEKINNETAIYTFTDLQKNSKIDVTFKALPKIKQSKKPAKPKK</sequence>
<dbReference type="EMBL" id="VSSQ01035791">
    <property type="protein sequence ID" value="MPM88112.1"/>
    <property type="molecule type" value="Genomic_DNA"/>
</dbReference>
<evidence type="ECO:0000313" key="1">
    <source>
        <dbReference type="EMBL" id="MPM88112.1"/>
    </source>
</evidence>
<dbReference type="Gene3D" id="2.60.120.200">
    <property type="match status" value="1"/>
</dbReference>
<organism evidence="1">
    <name type="scientific">bioreactor metagenome</name>
    <dbReference type="NCBI Taxonomy" id="1076179"/>
    <lineage>
        <taxon>unclassified sequences</taxon>
        <taxon>metagenomes</taxon>
        <taxon>ecological metagenomes</taxon>
    </lineage>
</organism>
<gene>
    <name evidence="1" type="ORF">SDC9_135213</name>
</gene>
<proteinExistence type="predicted"/>
<name>A0A645DHP1_9ZZZZ</name>
<evidence type="ECO:0008006" key="2">
    <source>
        <dbReference type="Google" id="ProtNLM"/>
    </source>
</evidence>
<accession>A0A645DHP1</accession>